<accession>A0A396IT25</accession>
<sequence>MRQGHSLMHEAHHDHQFVEAQELGGGRRKTRVTMHEVHSLMHQAHRDQQYFIKAKESIN</sequence>
<proteinExistence type="predicted"/>
<comment type="caution">
    <text evidence="2">The sequence shown here is derived from an EMBL/GenBank/DDBJ whole genome shotgun (WGS) entry which is preliminary data.</text>
</comment>
<reference evidence="2" key="1">
    <citation type="journal article" date="2018" name="Nat. Plants">
        <title>Whole-genome landscape of Medicago truncatula symbiotic genes.</title>
        <authorList>
            <person name="Pecrix Y."/>
            <person name="Gamas P."/>
            <person name="Carrere S."/>
        </authorList>
    </citation>
    <scope>NUCLEOTIDE SEQUENCE</scope>
    <source>
        <tissue evidence="2">Leaves</tissue>
    </source>
</reference>
<feature type="region of interest" description="Disordered" evidence="1">
    <location>
        <begin position="1"/>
        <end position="27"/>
    </location>
</feature>
<feature type="compositionally biased region" description="Basic and acidic residues" evidence="1">
    <location>
        <begin position="7"/>
        <end position="17"/>
    </location>
</feature>
<gene>
    <name evidence="2" type="ORF">MtrunA17_Chr3g0099011</name>
</gene>
<protein>
    <submittedName>
        <fullName evidence="2">Uncharacterized protein</fullName>
    </submittedName>
</protein>
<organism evidence="2">
    <name type="scientific">Medicago truncatula</name>
    <name type="common">Barrel medic</name>
    <name type="synonym">Medicago tribuloides</name>
    <dbReference type="NCBI Taxonomy" id="3880"/>
    <lineage>
        <taxon>Eukaryota</taxon>
        <taxon>Viridiplantae</taxon>
        <taxon>Streptophyta</taxon>
        <taxon>Embryophyta</taxon>
        <taxon>Tracheophyta</taxon>
        <taxon>Spermatophyta</taxon>
        <taxon>Magnoliopsida</taxon>
        <taxon>eudicotyledons</taxon>
        <taxon>Gunneridae</taxon>
        <taxon>Pentapetalae</taxon>
        <taxon>rosids</taxon>
        <taxon>fabids</taxon>
        <taxon>Fabales</taxon>
        <taxon>Fabaceae</taxon>
        <taxon>Papilionoideae</taxon>
        <taxon>50 kb inversion clade</taxon>
        <taxon>NPAAA clade</taxon>
        <taxon>Hologalegina</taxon>
        <taxon>IRL clade</taxon>
        <taxon>Trifolieae</taxon>
        <taxon>Medicago</taxon>
    </lineage>
</organism>
<dbReference type="EMBL" id="PSQE01000003">
    <property type="protein sequence ID" value="RHN67095.1"/>
    <property type="molecule type" value="Genomic_DNA"/>
</dbReference>
<dbReference type="Proteomes" id="UP000265566">
    <property type="component" value="Chromosome 3"/>
</dbReference>
<dbReference type="Gramene" id="rna15239">
    <property type="protein sequence ID" value="RHN67095.1"/>
    <property type="gene ID" value="gene15239"/>
</dbReference>
<name>A0A396IT25_MEDTR</name>
<dbReference type="AlphaFoldDB" id="A0A396IT25"/>
<evidence type="ECO:0000313" key="2">
    <source>
        <dbReference type="EMBL" id="RHN67095.1"/>
    </source>
</evidence>
<evidence type="ECO:0000256" key="1">
    <source>
        <dbReference type="SAM" id="MobiDB-lite"/>
    </source>
</evidence>